<proteinExistence type="predicted"/>
<accession>A0A939PLK3</accession>
<keyword evidence="1 2" id="KW-0129">CBS domain</keyword>
<dbReference type="PANTHER" id="PTHR43080">
    <property type="entry name" value="CBS DOMAIN-CONTAINING PROTEIN CBSX3, MITOCHONDRIAL"/>
    <property type="match status" value="1"/>
</dbReference>
<dbReference type="InterPro" id="IPR051257">
    <property type="entry name" value="Diverse_CBS-Domain"/>
</dbReference>
<dbReference type="PROSITE" id="PS51371">
    <property type="entry name" value="CBS"/>
    <property type="match status" value="2"/>
</dbReference>
<dbReference type="Proteomes" id="UP000669179">
    <property type="component" value="Unassembled WGS sequence"/>
</dbReference>
<evidence type="ECO:0000256" key="1">
    <source>
        <dbReference type="ARBA" id="ARBA00023122"/>
    </source>
</evidence>
<sequence>MLVQEAMSTAVVTVARSASVRQAIRILNDNQITAAPVTDETGHLVGIVSEMDLLRGEFEADPRAFARHVAAPADPPPRRVEDAMTTNVFTVRPNSDVAELAEVMMSTGYKSVPVMDGPVIAGMISRRDLIAILARSDARIRDDVLALLRDYLRPGFRWEVTVADGVVELSGDGDERVQKLADDLVRTVPGATRVVIFDRTRPEHPS</sequence>
<dbReference type="InterPro" id="IPR000644">
    <property type="entry name" value="CBS_dom"/>
</dbReference>
<keyword evidence="5" id="KW-1185">Reference proteome</keyword>
<evidence type="ECO:0000259" key="3">
    <source>
        <dbReference type="PROSITE" id="PS51371"/>
    </source>
</evidence>
<dbReference type="EMBL" id="JAGEOJ010000033">
    <property type="protein sequence ID" value="MBO2455187.1"/>
    <property type="molecule type" value="Genomic_DNA"/>
</dbReference>
<evidence type="ECO:0000313" key="4">
    <source>
        <dbReference type="EMBL" id="MBO2455187.1"/>
    </source>
</evidence>
<evidence type="ECO:0000256" key="2">
    <source>
        <dbReference type="PROSITE-ProRule" id="PRU00703"/>
    </source>
</evidence>
<dbReference type="InterPro" id="IPR046342">
    <property type="entry name" value="CBS_dom_sf"/>
</dbReference>
<dbReference type="Gene3D" id="3.10.580.10">
    <property type="entry name" value="CBS-domain"/>
    <property type="match status" value="1"/>
</dbReference>
<evidence type="ECO:0000313" key="5">
    <source>
        <dbReference type="Proteomes" id="UP000669179"/>
    </source>
</evidence>
<feature type="domain" description="CBS" evidence="3">
    <location>
        <begin position="7"/>
        <end position="65"/>
    </location>
</feature>
<name>A0A939PLK3_9ACTN</name>
<dbReference type="PANTHER" id="PTHR43080:SF26">
    <property type="entry name" value="REGULATORY PROTEIN"/>
    <property type="match status" value="1"/>
</dbReference>
<dbReference type="SMART" id="SM00116">
    <property type="entry name" value="CBS"/>
    <property type="match status" value="2"/>
</dbReference>
<dbReference type="AlphaFoldDB" id="A0A939PLK3"/>
<feature type="domain" description="CBS" evidence="3">
    <location>
        <begin position="84"/>
        <end position="139"/>
    </location>
</feature>
<reference evidence="4" key="1">
    <citation type="submission" date="2021-03" db="EMBL/GenBank/DDBJ databases">
        <authorList>
            <person name="Kanchanasin P."/>
            <person name="Saeng-In P."/>
            <person name="Phongsopitanun W."/>
            <person name="Yuki M."/>
            <person name="Kudo T."/>
            <person name="Ohkuma M."/>
            <person name="Tanasupawat S."/>
        </authorList>
    </citation>
    <scope>NUCLEOTIDE SEQUENCE</scope>
    <source>
        <strain evidence="4">GKU 128</strain>
    </source>
</reference>
<gene>
    <name evidence="4" type="ORF">J4573_49435</name>
</gene>
<protein>
    <submittedName>
        <fullName evidence="4">CBS domain-containing protein</fullName>
    </submittedName>
</protein>
<dbReference type="SUPFAM" id="SSF54631">
    <property type="entry name" value="CBS-domain pair"/>
    <property type="match status" value="1"/>
</dbReference>
<comment type="caution">
    <text evidence="4">The sequence shown here is derived from an EMBL/GenBank/DDBJ whole genome shotgun (WGS) entry which is preliminary data.</text>
</comment>
<dbReference type="RefSeq" id="WP_208263413.1">
    <property type="nucleotide sequence ID" value="NZ_JAGEOJ010000033.1"/>
</dbReference>
<dbReference type="Pfam" id="PF00571">
    <property type="entry name" value="CBS"/>
    <property type="match status" value="2"/>
</dbReference>
<organism evidence="4 5">
    <name type="scientific">Actinomadura barringtoniae</name>
    <dbReference type="NCBI Taxonomy" id="1427535"/>
    <lineage>
        <taxon>Bacteria</taxon>
        <taxon>Bacillati</taxon>
        <taxon>Actinomycetota</taxon>
        <taxon>Actinomycetes</taxon>
        <taxon>Streptosporangiales</taxon>
        <taxon>Thermomonosporaceae</taxon>
        <taxon>Actinomadura</taxon>
    </lineage>
</organism>